<dbReference type="InterPro" id="IPR044839">
    <property type="entry name" value="NDR1-like"/>
</dbReference>
<dbReference type="Proteomes" id="UP000306102">
    <property type="component" value="Unassembled WGS sequence"/>
</dbReference>
<name>A0A4S4E7S7_CAMSN</name>
<feature type="region of interest" description="Disordered" evidence="3">
    <location>
        <begin position="1"/>
        <end position="54"/>
    </location>
</feature>
<dbReference type="PANTHER" id="PTHR31234">
    <property type="entry name" value="LATE EMBRYOGENESIS ABUNDANT (LEA) HYDROXYPROLINE-RICH GLYCOPROTEIN FAMILY"/>
    <property type="match status" value="1"/>
</dbReference>
<feature type="compositionally biased region" description="Polar residues" evidence="3">
    <location>
        <begin position="1"/>
        <end position="14"/>
    </location>
</feature>
<dbReference type="EMBL" id="SDRB02006769">
    <property type="protein sequence ID" value="THG12108.1"/>
    <property type="molecule type" value="Genomic_DNA"/>
</dbReference>
<feature type="transmembrane region" description="Helical" evidence="4">
    <location>
        <begin position="87"/>
        <end position="112"/>
    </location>
</feature>
<feature type="compositionally biased region" description="Pro residues" evidence="3">
    <location>
        <begin position="31"/>
        <end position="54"/>
    </location>
</feature>
<gene>
    <name evidence="5" type="ORF">TEA_027200</name>
</gene>
<dbReference type="AlphaFoldDB" id="A0A4S4E7S7"/>
<evidence type="ECO:0000256" key="1">
    <source>
        <dbReference type="ARBA" id="ARBA00004370"/>
    </source>
</evidence>
<organism evidence="5 6">
    <name type="scientific">Camellia sinensis var. sinensis</name>
    <name type="common">China tea</name>
    <dbReference type="NCBI Taxonomy" id="542762"/>
    <lineage>
        <taxon>Eukaryota</taxon>
        <taxon>Viridiplantae</taxon>
        <taxon>Streptophyta</taxon>
        <taxon>Embryophyta</taxon>
        <taxon>Tracheophyta</taxon>
        <taxon>Spermatophyta</taxon>
        <taxon>Magnoliopsida</taxon>
        <taxon>eudicotyledons</taxon>
        <taxon>Gunneridae</taxon>
        <taxon>Pentapetalae</taxon>
        <taxon>asterids</taxon>
        <taxon>Ericales</taxon>
        <taxon>Theaceae</taxon>
        <taxon>Camellia</taxon>
    </lineage>
</organism>
<evidence type="ECO:0000256" key="2">
    <source>
        <dbReference type="ARBA" id="ARBA00023136"/>
    </source>
</evidence>
<dbReference type="GO" id="GO:0005886">
    <property type="term" value="C:plasma membrane"/>
    <property type="evidence" value="ECO:0007669"/>
    <property type="project" value="TreeGrafter"/>
</dbReference>
<keyword evidence="4" id="KW-0812">Transmembrane</keyword>
<comment type="subcellular location">
    <subcellularLocation>
        <location evidence="1">Membrane</location>
    </subcellularLocation>
</comment>
<dbReference type="PANTHER" id="PTHR31234:SF55">
    <property type="entry name" value="LATE EMBRYOGENESIS ABUNDANT (LEA) HYDROXYPROLINE-RICH GLYCOPROTEIN FAMILY"/>
    <property type="match status" value="1"/>
</dbReference>
<sequence length="280" mass="31317">MASTGDDQSKQASVTGYPPVPGFSPQQQQYPPQPYPPQYQNYPPPPYYPNPHNNPYPYTAPPPAAYYSQQYAAAPHESSGRFTFVRFILTMMIALFLGAFLLSLLTFLIFGADVPQFFIQSMSVPEFNVSGHALRANWDANITISNSNEKLVLFFEKIEGVIVHEETVLALAIAEHINVGTRGETTFNIKFVSATSSNHQEVVMGEHPDLVRDRNKQEVSFALRMMATTTFRSSSLWRRQASLRVFCEELHFKFAGPAGAGTLVAASDRKDHRNECLVYA</sequence>
<keyword evidence="2 4" id="KW-0472">Membrane</keyword>
<protein>
    <recommendedName>
        <fullName evidence="7">Late embryogenesis abundant protein LEA-2 subgroup domain-containing protein</fullName>
    </recommendedName>
</protein>
<evidence type="ECO:0008006" key="7">
    <source>
        <dbReference type="Google" id="ProtNLM"/>
    </source>
</evidence>
<keyword evidence="4" id="KW-1133">Transmembrane helix</keyword>
<comment type="caution">
    <text evidence="5">The sequence shown here is derived from an EMBL/GenBank/DDBJ whole genome shotgun (WGS) entry which is preliminary data.</text>
</comment>
<keyword evidence="6" id="KW-1185">Reference proteome</keyword>
<evidence type="ECO:0000256" key="4">
    <source>
        <dbReference type="SAM" id="Phobius"/>
    </source>
</evidence>
<reference evidence="5 6" key="1">
    <citation type="journal article" date="2018" name="Proc. Natl. Acad. Sci. U.S.A.">
        <title>Draft genome sequence of Camellia sinensis var. sinensis provides insights into the evolution of the tea genome and tea quality.</title>
        <authorList>
            <person name="Wei C."/>
            <person name="Yang H."/>
            <person name="Wang S."/>
            <person name="Zhao J."/>
            <person name="Liu C."/>
            <person name="Gao L."/>
            <person name="Xia E."/>
            <person name="Lu Y."/>
            <person name="Tai Y."/>
            <person name="She G."/>
            <person name="Sun J."/>
            <person name="Cao H."/>
            <person name="Tong W."/>
            <person name="Gao Q."/>
            <person name="Li Y."/>
            <person name="Deng W."/>
            <person name="Jiang X."/>
            <person name="Wang W."/>
            <person name="Chen Q."/>
            <person name="Zhang S."/>
            <person name="Li H."/>
            <person name="Wu J."/>
            <person name="Wang P."/>
            <person name="Li P."/>
            <person name="Shi C."/>
            <person name="Zheng F."/>
            <person name="Jian J."/>
            <person name="Huang B."/>
            <person name="Shan D."/>
            <person name="Shi M."/>
            <person name="Fang C."/>
            <person name="Yue Y."/>
            <person name="Li F."/>
            <person name="Li D."/>
            <person name="Wei S."/>
            <person name="Han B."/>
            <person name="Jiang C."/>
            <person name="Yin Y."/>
            <person name="Xia T."/>
            <person name="Zhang Z."/>
            <person name="Bennetzen J.L."/>
            <person name="Zhao S."/>
            <person name="Wan X."/>
        </authorList>
    </citation>
    <scope>NUCLEOTIDE SEQUENCE [LARGE SCALE GENOMIC DNA]</scope>
    <source>
        <strain evidence="6">cv. Shuchazao</strain>
        <tissue evidence="5">Leaf</tissue>
    </source>
</reference>
<proteinExistence type="predicted"/>
<dbReference type="GO" id="GO:0098542">
    <property type="term" value="P:defense response to other organism"/>
    <property type="evidence" value="ECO:0007669"/>
    <property type="project" value="InterPro"/>
</dbReference>
<evidence type="ECO:0000313" key="6">
    <source>
        <dbReference type="Proteomes" id="UP000306102"/>
    </source>
</evidence>
<evidence type="ECO:0000256" key="3">
    <source>
        <dbReference type="SAM" id="MobiDB-lite"/>
    </source>
</evidence>
<accession>A0A4S4E7S7</accession>
<evidence type="ECO:0000313" key="5">
    <source>
        <dbReference type="EMBL" id="THG12108.1"/>
    </source>
</evidence>